<sequence length="190" mass="21394">MRNVLIPTDYSLASLELVEKTVQSLQHQNLNIILFHAFEIPFHASDIVGNNGKLPYRDIVTDAFRNGCKRLKEQHPKAIQSILLRHLYGNTSAVFHNFCDANEIDLIVIPDHFVFNPVHPQSVNPAPLFKKAGVPLLKTFAPAKKLQAVPASTSPERNAVIENEYNVTETEVYAIKKQYSAAVHLREDTQ</sequence>
<comment type="caution">
    <text evidence="1">The sequence shown here is derived from an EMBL/GenBank/DDBJ whole genome shotgun (WGS) entry which is preliminary data.</text>
</comment>
<name>A0A4Q7MSD8_9BACT</name>
<protein>
    <recommendedName>
        <fullName evidence="3">Nucleotide-binding universal stress UspA family protein</fullName>
    </recommendedName>
</protein>
<evidence type="ECO:0000313" key="2">
    <source>
        <dbReference type="Proteomes" id="UP000293874"/>
    </source>
</evidence>
<dbReference type="InterPro" id="IPR014729">
    <property type="entry name" value="Rossmann-like_a/b/a_fold"/>
</dbReference>
<dbReference type="Proteomes" id="UP000293874">
    <property type="component" value="Unassembled WGS sequence"/>
</dbReference>
<evidence type="ECO:0000313" key="1">
    <source>
        <dbReference type="EMBL" id="RZS70844.1"/>
    </source>
</evidence>
<dbReference type="OrthoDB" id="893860at2"/>
<evidence type="ECO:0008006" key="3">
    <source>
        <dbReference type="Google" id="ProtNLM"/>
    </source>
</evidence>
<reference evidence="1 2" key="1">
    <citation type="submission" date="2019-02" db="EMBL/GenBank/DDBJ databases">
        <title>Genomic Encyclopedia of Type Strains, Phase IV (KMG-IV): sequencing the most valuable type-strain genomes for metagenomic binning, comparative biology and taxonomic classification.</title>
        <authorList>
            <person name="Goeker M."/>
        </authorList>
    </citation>
    <scope>NUCLEOTIDE SEQUENCE [LARGE SCALE GENOMIC DNA]</scope>
    <source>
        <strain evidence="1 2">DSM 18116</strain>
    </source>
</reference>
<accession>A0A4Q7MSD8</accession>
<dbReference type="Gene3D" id="3.40.50.620">
    <property type="entry name" value="HUPs"/>
    <property type="match status" value="1"/>
</dbReference>
<dbReference type="AlphaFoldDB" id="A0A4Q7MSD8"/>
<dbReference type="RefSeq" id="WP_130541397.1">
    <property type="nucleotide sequence ID" value="NZ_CP042431.1"/>
</dbReference>
<dbReference type="SUPFAM" id="SSF52402">
    <property type="entry name" value="Adenine nucleotide alpha hydrolases-like"/>
    <property type="match status" value="1"/>
</dbReference>
<proteinExistence type="predicted"/>
<gene>
    <name evidence="1" type="ORF">EV199_2739</name>
</gene>
<organism evidence="1 2">
    <name type="scientific">Pseudobacter ginsenosidimutans</name>
    <dbReference type="NCBI Taxonomy" id="661488"/>
    <lineage>
        <taxon>Bacteria</taxon>
        <taxon>Pseudomonadati</taxon>
        <taxon>Bacteroidota</taxon>
        <taxon>Chitinophagia</taxon>
        <taxon>Chitinophagales</taxon>
        <taxon>Chitinophagaceae</taxon>
        <taxon>Pseudobacter</taxon>
    </lineage>
</organism>
<dbReference type="EMBL" id="SGXA01000002">
    <property type="protein sequence ID" value="RZS70844.1"/>
    <property type="molecule type" value="Genomic_DNA"/>
</dbReference>
<keyword evidence="2" id="KW-1185">Reference proteome</keyword>